<reference evidence="1 2" key="1">
    <citation type="submission" date="2020-08" db="EMBL/GenBank/DDBJ databases">
        <title>Sequencing the genomes of 1000 actinobacteria strains.</title>
        <authorList>
            <person name="Klenk H.-P."/>
        </authorList>
    </citation>
    <scope>NUCLEOTIDE SEQUENCE [LARGE SCALE GENOMIC DNA]</scope>
    <source>
        <strain evidence="1 2">DSM 46659</strain>
    </source>
</reference>
<sequence>MANGTDHVGDRGGEGKAVRARTFLDCVETGTPPALVLYFETDVAGVDEPNRDVSAARLDGIRQEFRDDQLYIVEAFEPG</sequence>
<keyword evidence="2" id="KW-1185">Reference proteome</keyword>
<protein>
    <submittedName>
        <fullName evidence="1">Uncharacterized protein</fullName>
    </submittedName>
</protein>
<dbReference type="Proteomes" id="UP000546642">
    <property type="component" value="Unassembled WGS sequence"/>
</dbReference>
<accession>A0A7W9YLQ0</accession>
<dbReference type="EMBL" id="JACHDS010000001">
    <property type="protein sequence ID" value="MBB6174490.1"/>
    <property type="molecule type" value="Genomic_DNA"/>
</dbReference>
<dbReference type="AlphaFoldDB" id="A0A7W9YLQ0"/>
<evidence type="ECO:0000313" key="2">
    <source>
        <dbReference type="Proteomes" id="UP000546642"/>
    </source>
</evidence>
<evidence type="ECO:0000313" key="1">
    <source>
        <dbReference type="EMBL" id="MBB6174490.1"/>
    </source>
</evidence>
<gene>
    <name evidence="1" type="ORF">HNR23_004550</name>
</gene>
<name>A0A7W9YLQ0_9ACTN</name>
<proteinExistence type="predicted"/>
<organism evidence="1 2">
    <name type="scientific">Nocardiopsis mwathae</name>
    <dbReference type="NCBI Taxonomy" id="1472723"/>
    <lineage>
        <taxon>Bacteria</taxon>
        <taxon>Bacillati</taxon>
        <taxon>Actinomycetota</taxon>
        <taxon>Actinomycetes</taxon>
        <taxon>Streptosporangiales</taxon>
        <taxon>Nocardiopsidaceae</taxon>
        <taxon>Nocardiopsis</taxon>
    </lineage>
</organism>
<comment type="caution">
    <text evidence="1">The sequence shown here is derived from an EMBL/GenBank/DDBJ whole genome shotgun (WGS) entry which is preliminary data.</text>
</comment>